<keyword evidence="5" id="KW-0862">Zinc</keyword>
<comment type="catalytic activity">
    <reaction evidence="9">
        <text>7-carboxy-7-carbaguanine + NH4(+) + 2 ATP = 7-cyano-7-carbaguanine + 2 AMP + 2 diphosphate + 2 H(+)</text>
        <dbReference type="Rhea" id="RHEA:27982"/>
        <dbReference type="ChEBI" id="CHEBI:15378"/>
        <dbReference type="ChEBI" id="CHEBI:28938"/>
        <dbReference type="ChEBI" id="CHEBI:30616"/>
        <dbReference type="ChEBI" id="CHEBI:33019"/>
        <dbReference type="ChEBI" id="CHEBI:45075"/>
        <dbReference type="ChEBI" id="CHEBI:61036"/>
        <dbReference type="ChEBI" id="CHEBI:456215"/>
        <dbReference type="EC" id="6.3.4.20"/>
    </reaction>
</comment>
<dbReference type="Proteomes" id="UP000561326">
    <property type="component" value="Unassembled WGS sequence"/>
</dbReference>
<protein>
    <recommendedName>
        <fullName evidence="8">7-cyano-7-deazaguanine synthase</fullName>
        <ecNumber evidence="8">6.3.4.20</ecNumber>
    </recommendedName>
</protein>
<evidence type="ECO:0000256" key="1">
    <source>
        <dbReference type="ARBA" id="ARBA00005061"/>
    </source>
</evidence>
<keyword evidence="2" id="KW-0436">Ligase</keyword>
<evidence type="ECO:0000256" key="7">
    <source>
        <dbReference type="ARBA" id="ARBA00037993"/>
    </source>
</evidence>
<accession>A0A848D4S9</accession>
<dbReference type="AlphaFoldDB" id="A0A848D4S9"/>
<dbReference type="InterPro" id="IPR018317">
    <property type="entry name" value="QueC"/>
</dbReference>
<evidence type="ECO:0000256" key="3">
    <source>
        <dbReference type="ARBA" id="ARBA00022723"/>
    </source>
</evidence>
<comment type="similarity">
    <text evidence="7">Belongs to the QueC family.</text>
</comment>
<evidence type="ECO:0000313" key="10">
    <source>
        <dbReference type="EMBL" id="NMF01137.1"/>
    </source>
</evidence>
<dbReference type="InterPro" id="IPR014729">
    <property type="entry name" value="Rossmann-like_a/b/a_fold"/>
</dbReference>
<organism evidence="10 11">
    <name type="scientific">Aneurinibacillus aneurinilyticus</name>
    <name type="common">Bacillus aneurinolyticus</name>
    <dbReference type="NCBI Taxonomy" id="1391"/>
    <lineage>
        <taxon>Bacteria</taxon>
        <taxon>Bacillati</taxon>
        <taxon>Bacillota</taxon>
        <taxon>Bacilli</taxon>
        <taxon>Bacillales</taxon>
        <taxon>Paenibacillaceae</taxon>
        <taxon>Aneurinibacillus group</taxon>
        <taxon>Aneurinibacillus</taxon>
    </lineage>
</organism>
<gene>
    <name evidence="10" type="ORF">HF838_23340</name>
</gene>
<dbReference type="EC" id="6.3.4.20" evidence="8"/>
<dbReference type="PANTHER" id="PTHR42914">
    <property type="entry name" value="7-CYANO-7-DEAZAGUANINE SYNTHASE"/>
    <property type="match status" value="1"/>
</dbReference>
<evidence type="ECO:0000313" key="11">
    <source>
        <dbReference type="Proteomes" id="UP000561326"/>
    </source>
</evidence>
<dbReference type="SUPFAM" id="SSF52402">
    <property type="entry name" value="Adenine nucleotide alpha hydrolases-like"/>
    <property type="match status" value="1"/>
</dbReference>
<sequence length="136" mass="15307">MASGGLDSTVLAYWLREKGKNVLPLFINYGQHCTKTERETLERLLPTEYVESIRTVNISDIYINSKSRMIVEPNLWEDDVSADDLYLPYRNLLFLSVAAAVAQSEGITEVYSAFINSNHAKEIDCGVSIVSWTLLS</sequence>
<comment type="caution">
    <text evidence="10">The sequence shown here is derived from an EMBL/GenBank/DDBJ whole genome shotgun (WGS) entry which is preliminary data.</text>
</comment>
<proteinExistence type="inferred from homology"/>
<reference evidence="10 11" key="1">
    <citation type="submission" date="2020-04" db="EMBL/GenBank/DDBJ databases">
        <authorList>
            <person name="Hitch T.C.A."/>
            <person name="Wylensek D."/>
            <person name="Clavel T."/>
        </authorList>
    </citation>
    <scope>NUCLEOTIDE SEQUENCE [LARGE SCALE GENOMIC DNA]</scope>
    <source>
        <strain evidence="10 11">WB01_D5_05</strain>
    </source>
</reference>
<evidence type="ECO:0000256" key="6">
    <source>
        <dbReference type="ARBA" id="ARBA00022840"/>
    </source>
</evidence>
<dbReference type="GO" id="GO:0016874">
    <property type="term" value="F:ligase activity"/>
    <property type="evidence" value="ECO:0007669"/>
    <property type="project" value="UniProtKB-KW"/>
</dbReference>
<keyword evidence="3" id="KW-0479">Metal-binding</keyword>
<dbReference type="Pfam" id="PF06508">
    <property type="entry name" value="QueC"/>
    <property type="match status" value="1"/>
</dbReference>
<evidence type="ECO:0000256" key="4">
    <source>
        <dbReference type="ARBA" id="ARBA00022741"/>
    </source>
</evidence>
<dbReference type="PANTHER" id="PTHR42914:SF1">
    <property type="entry name" value="7-CYANO-7-DEAZAGUANINE SYNTHASE"/>
    <property type="match status" value="1"/>
</dbReference>
<keyword evidence="6" id="KW-0067">ATP-binding</keyword>
<dbReference type="EMBL" id="JABAGO010000068">
    <property type="protein sequence ID" value="NMF01137.1"/>
    <property type="molecule type" value="Genomic_DNA"/>
</dbReference>
<dbReference type="GO" id="GO:0005524">
    <property type="term" value="F:ATP binding"/>
    <property type="evidence" value="ECO:0007669"/>
    <property type="project" value="UniProtKB-KW"/>
</dbReference>
<name>A0A848D4S9_ANEAE</name>
<comment type="pathway">
    <text evidence="1">Purine metabolism; 7-cyano-7-deazaguanine biosynthesis.</text>
</comment>
<evidence type="ECO:0000256" key="2">
    <source>
        <dbReference type="ARBA" id="ARBA00022598"/>
    </source>
</evidence>
<dbReference type="Gene3D" id="3.40.50.620">
    <property type="entry name" value="HUPs"/>
    <property type="match status" value="1"/>
</dbReference>
<evidence type="ECO:0000256" key="5">
    <source>
        <dbReference type="ARBA" id="ARBA00022833"/>
    </source>
</evidence>
<evidence type="ECO:0000256" key="8">
    <source>
        <dbReference type="ARBA" id="ARBA00039149"/>
    </source>
</evidence>
<evidence type="ECO:0000256" key="9">
    <source>
        <dbReference type="ARBA" id="ARBA00047890"/>
    </source>
</evidence>
<keyword evidence="4" id="KW-0547">Nucleotide-binding</keyword>
<dbReference type="GO" id="GO:0046872">
    <property type="term" value="F:metal ion binding"/>
    <property type="evidence" value="ECO:0007669"/>
    <property type="project" value="UniProtKB-KW"/>
</dbReference>